<dbReference type="RefSeq" id="WP_146950401.1">
    <property type="nucleotide sequence ID" value="NZ_VOQF01000016.1"/>
</dbReference>
<evidence type="ECO:0000259" key="6">
    <source>
        <dbReference type="Pfam" id="PF04542"/>
    </source>
</evidence>
<dbReference type="PANTHER" id="PTHR43133">
    <property type="entry name" value="RNA POLYMERASE ECF-TYPE SIGMA FACTO"/>
    <property type="match status" value="1"/>
</dbReference>
<evidence type="ECO:0000256" key="5">
    <source>
        <dbReference type="ARBA" id="ARBA00023163"/>
    </source>
</evidence>
<gene>
    <name evidence="8" type="ORF">FS935_19920</name>
</gene>
<keyword evidence="9" id="KW-1185">Reference proteome</keyword>
<accession>A0A5C6VJL3</accession>
<keyword evidence="3" id="KW-0731">Sigma factor</keyword>
<reference evidence="8 9" key="1">
    <citation type="journal article" date="2005" name="Int. J. Syst. Evol. Microbiol.">
        <title>Bacillus litoralis sp. nov., isolated from a tidal flat of the Yellow Sea in Korea.</title>
        <authorList>
            <person name="Yoon J.H."/>
            <person name="Oh T.K."/>
        </authorList>
    </citation>
    <scope>NUCLEOTIDE SEQUENCE [LARGE SCALE GENOMIC DNA]</scope>
    <source>
        <strain evidence="8 9">SW-211</strain>
    </source>
</reference>
<dbReference type="InterPro" id="IPR013324">
    <property type="entry name" value="RNA_pol_sigma_r3/r4-like"/>
</dbReference>
<dbReference type="Pfam" id="PF04542">
    <property type="entry name" value="Sigma70_r2"/>
    <property type="match status" value="1"/>
</dbReference>
<sequence>MKSTDQNFIKRLQRQKEDALEFIVDAYLPVIKGITYKVLSPLGNEGLIDECVNDIFLAIWNHSKKFQGNSSDDFKKWICAIAKYKAIDYYRKASKKVEYTTEFLEAKLENSAEDELVLMEDKEELIQLINLLEPIDRSIFIMKYFLGLKTDEIAAKLQLTSSSIDNRIYRGKKKLYKKALNLNIGGSLV</sequence>
<feature type="domain" description="RNA polymerase sigma-70 region 2" evidence="6">
    <location>
        <begin position="24"/>
        <end position="95"/>
    </location>
</feature>
<name>A0A5C6VJL3_9BACI</name>
<feature type="domain" description="RNA polymerase sigma factor 70 region 4 type 2" evidence="7">
    <location>
        <begin position="123"/>
        <end position="175"/>
    </location>
</feature>
<protein>
    <submittedName>
        <fullName evidence="8">Sigma-70 family RNA polymerase sigma factor</fullName>
    </submittedName>
</protein>
<dbReference type="InterPro" id="IPR036388">
    <property type="entry name" value="WH-like_DNA-bd_sf"/>
</dbReference>
<dbReference type="Pfam" id="PF08281">
    <property type="entry name" value="Sigma70_r4_2"/>
    <property type="match status" value="1"/>
</dbReference>
<evidence type="ECO:0000313" key="8">
    <source>
        <dbReference type="EMBL" id="TXC85772.1"/>
    </source>
</evidence>
<comment type="similarity">
    <text evidence="1">Belongs to the sigma-70 factor family. ECF subfamily.</text>
</comment>
<dbReference type="InterPro" id="IPR013249">
    <property type="entry name" value="RNA_pol_sigma70_r4_t2"/>
</dbReference>
<evidence type="ECO:0000256" key="2">
    <source>
        <dbReference type="ARBA" id="ARBA00023015"/>
    </source>
</evidence>
<dbReference type="Gene3D" id="1.10.1740.10">
    <property type="match status" value="1"/>
</dbReference>
<dbReference type="AlphaFoldDB" id="A0A5C6VJL3"/>
<evidence type="ECO:0000259" key="7">
    <source>
        <dbReference type="Pfam" id="PF08281"/>
    </source>
</evidence>
<dbReference type="InterPro" id="IPR014284">
    <property type="entry name" value="RNA_pol_sigma-70_dom"/>
</dbReference>
<proteinExistence type="inferred from homology"/>
<dbReference type="NCBIfam" id="TIGR02937">
    <property type="entry name" value="sigma70-ECF"/>
    <property type="match status" value="1"/>
</dbReference>
<dbReference type="CDD" id="cd06171">
    <property type="entry name" value="Sigma70_r4"/>
    <property type="match status" value="1"/>
</dbReference>
<dbReference type="Proteomes" id="UP000321363">
    <property type="component" value="Unassembled WGS sequence"/>
</dbReference>
<keyword evidence="4" id="KW-0238">DNA-binding</keyword>
<dbReference type="EMBL" id="VOQF01000016">
    <property type="protein sequence ID" value="TXC85772.1"/>
    <property type="molecule type" value="Genomic_DNA"/>
</dbReference>
<organism evidence="8 9">
    <name type="scientific">Metabacillus litoralis</name>
    <dbReference type="NCBI Taxonomy" id="152268"/>
    <lineage>
        <taxon>Bacteria</taxon>
        <taxon>Bacillati</taxon>
        <taxon>Bacillota</taxon>
        <taxon>Bacilli</taxon>
        <taxon>Bacillales</taxon>
        <taxon>Bacillaceae</taxon>
        <taxon>Metabacillus</taxon>
    </lineage>
</organism>
<dbReference type="InterPro" id="IPR039425">
    <property type="entry name" value="RNA_pol_sigma-70-like"/>
</dbReference>
<comment type="caution">
    <text evidence="8">The sequence shown here is derived from an EMBL/GenBank/DDBJ whole genome shotgun (WGS) entry which is preliminary data.</text>
</comment>
<dbReference type="InterPro" id="IPR007627">
    <property type="entry name" value="RNA_pol_sigma70_r2"/>
</dbReference>
<dbReference type="GO" id="GO:0003677">
    <property type="term" value="F:DNA binding"/>
    <property type="evidence" value="ECO:0007669"/>
    <property type="project" value="UniProtKB-KW"/>
</dbReference>
<dbReference type="OrthoDB" id="2678696at2"/>
<keyword evidence="2" id="KW-0805">Transcription regulation</keyword>
<evidence type="ECO:0000256" key="1">
    <source>
        <dbReference type="ARBA" id="ARBA00010641"/>
    </source>
</evidence>
<evidence type="ECO:0000256" key="3">
    <source>
        <dbReference type="ARBA" id="ARBA00023082"/>
    </source>
</evidence>
<evidence type="ECO:0000313" key="9">
    <source>
        <dbReference type="Proteomes" id="UP000321363"/>
    </source>
</evidence>
<evidence type="ECO:0000256" key="4">
    <source>
        <dbReference type="ARBA" id="ARBA00023125"/>
    </source>
</evidence>
<dbReference type="Gene3D" id="1.10.10.10">
    <property type="entry name" value="Winged helix-like DNA-binding domain superfamily/Winged helix DNA-binding domain"/>
    <property type="match status" value="1"/>
</dbReference>
<dbReference type="PANTHER" id="PTHR43133:SF8">
    <property type="entry name" value="RNA POLYMERASE SIGMA FACTOR HI_1459-RELATED"/>
    <property type="match status" value="1"/>
</dbReference>
<dbReference type="InterPro" id="IPR013325">
    <property type="entry name" value="RNA_pol_sigma_r2"/>
</dbReference>
<dbReference type="SUPFAM" id="SSF88659">
    <property type="entry name" value="Sigma3 and sigma4 domains of RNA polymerase sigma factors"/>
    <property type="match status" value="1"/>
</dbReference>
<dbReference type="GO" id="GO:0006352">
    <property type="term" value="P:DNA-templated transcription initiation"/>
    <property type="evidence" value="ECO:0007669"/>
    <property type="project" value="InterPro"/>
</dbReference>
<dbReference type="SUPFAM" id="SSF88946">
    <property type="entry name" value="Sigma2 domain of RNA polymerase sigma factors"/>
    <property type="match status" value="1"/>
</dbReference>
<dbReference type="GO" id="GO:0016987">
    <property type="term" value="F:sigma factor activity"/>
    <property type="evidence" value="ECO:0007669"/>
    <property type="project" value="UniProtKB-KW"/>
</dbReference>
<keyword evidence="5" id="KW-0804">Transcription</keyword>